<keyword evidence="3" id="KW-1185">Reference proteome</keyword>
<feature type="chain" id="PRO_5003315392" evidence="1">
    <location>
        <begin position="24"/>
        <end position="237"/>
    </location>
</feature>
<gene>
    <name evidence="2" type="primary">ctnC</name>
    <name evidence="2" type="ORF">DFA_06283</name>
</gene>
<evidence type="ECO:0000313" key="3">
    <source>
        <dbReference type="Proteomes" id="UP000007797"/>
    </source>
</evidence>
<evidence type="ECO:0000313" key="2">
    <source>
        <dbReference type="EMBL" id="EGG24140.1"/>
    </source>
</evidence>
<accession>F4PKL6</accession>
<name>F4PKL6_CACFS</name>
<proteinExistence type="predicted"/>
<dbReference type="OMA" id="FDISFEY"/>
<dbReference type="Proteomes" id="UP000007797">
    <property type="component" value="Unassembled WGS sequence"/>
</dbReference>
<dbReference type="EMBL" id="GL883007">
    <property type="protein sequence ID" value="EGG24140.1"/>
    <property type="molecule type" value="Genomic_DNA"/>
</dbReference>
<dbReference type="RefSeq" id="XP_004361991.1">
    <property type="nucleotide sequence ID" value="XM_004361934.1"/>
</dbReference>
<reference evidence="3" key="1">
    <citation type="journal article" date="2011" name="Genome Res.">
        <title>Phylogeny-wide analysis of social amoeba genomes highlights ancient origins for complex intercellular communication.</title>
        <authorList>
            <person name="Heidel A.J."/>
            <person name="Lawal H.M."/>
            <person name="Felder M."/>
            <person name="Schilde C."/>
            <person name="Helps N.R."/>
            <person name="Tunggal B."/>
            <person name="Rivero F."/>
            <person name="John U."/>
            <person name="Schleicher M."/>
            <person name="Eichinger L."/>
            <person name="Platzer M."/>
            <person name="Noegel A.A."/>
            <person name="Schaap P."/>
            <person name="Gloeckner G."/>
        </authorList>
    </citation>
    <scope>NUCLEOTIDE SEQUENCE [LARGE SCALE GENOMIC DNA]</scope>
    <source>
        <strain evidence="3">SH3</strain>
    </source>
</reference>
<keyword evidence="1" id="KW-0732">Signal</keyword>
<dbReference type="KEGG" id="dfa:DFA_06283"/>
<dbReference type="GeneID" id="14876574"/>
<evidence type="ECO:0000256" key="1">
    <source>
        <dbReference type="SAM" id="SignalP"/>
    </source>
</evidence>
<sequence>MFKYTIYLTIVLLLSLIVCCCYGSLSSSIIYNNIQPIVESTTSQCQNCLVQSNSASSQIKQLLQSFTFSSCSSLCSEITITNQDICLIVCNAFGITTYTSNFLKEDDVIYFCQVAQQCPTNNAPNAYVQQVVSTPKYATRGQKVEVDATIYVQDALGIGQVLFNVTDSNSNSIFTSAYVLTNYASYSQVTLGIPVDTTSLKSGTSYETTVTVCSGTCDSIYPGSKWLGSSNGYFYLE</sequence>
<organism evidence="2 3">
    <name type="scientific">Cavenderia fasciculata</name>
    <name type="common">Slime mold</name>
    <name type="synonym">Dictyostelium fasciculatum</name>
    <dbReference type="NCBI Taxonomy" id="261658"/>
    <lineage>
        <taxon>Eukaryota</taxon>
        <taxon>Amoebozoa</taxon>
        <taxon>Evosea</taxon>
        <taxon>Eumycetozoa</taxon>
        <taxon>Dictyostelia</taxon>
        <taxon>Acytosteliales</taxon>
        <taxon>Cavenderiaceae</taxon>
        <taxon>Cavenderia</taxon>
    </lineage>
</organism>
<dbReference type="AlphaFoldDB" id="F4PKL6"/>
<protein>
    <submittedName>
        <fullName evidence="2">Countin3</fullName>
    </submittedName>
</protein>
<feature type="signal peptide" evidence="1">
    <location>
        <begin position="1"/>
        <end position="23"/>
    </location>
</feature>